<evidence type="ECO:0000259" key="2">
    <source>
        <dbReference type="Pfam" id="PF20149"/>
    </source>
</evidence>
<organism evidence="3 4">
    <name type="scientific">Moniliophthora roreri (strain MCA 2997)</name>
    <name type="common">Cocoa frosty pod rot fungus</name>
    <name type="synonym">Crinipellis roreri</name>
    <dbReference type="NCBI Taxonomy" id="1381753"/>
    <lineage>
        <taxon>Eukaryota</taxon>
        <taxon>Fungi</taxon>
        <taxon>Dikarya</taxon>
        <taxon>Basidiomycota</taxon>
        <taxon>Agaricomycotina</taxon>
        <taxon>Agaricomycetes</taxon>
        <taxon>Agaricomycetidae</taxon>
        <taxon>Agaricales</taxon>
        <taxon>Marasmiineae</taxon>
        <taxon>Marasmiaceae</taxon>
        <taxon>Moniliophthora</taxon>
    </lineage>
</organism>
<dbReference type="Proteomes" id="UP000017559">
    <property type="component" value="Unassembled WGS sequence"/>
</dbReference>
<feature type="domain" description="DUF6532" evidence="2">
    <location>
        <begin position="180"/>
        <end position="340"/>
    </location>
</feature>
<name>V2WUT0_MONRO</name>
<gene>
    <name evidence="3" type="ORF">Moror_7501</name>
</gene>
<dbReference type="EMBL" id="AWSO01001404">
    <property type="protein sequence ID" value="ESK83970.1"/>
    <property type="molecule type" value="Genomic_DNA"/>
</dbReference>
<dbReference type="AlphaFoldDB" id="V2WUT0"/>
<sequence>MQCNRTQRIAPSDNEEDNASITGNATTFDDVYGNNWPSAVGDINQTQDEDFDGSSGHLDDDDDENIGSNHSRSSDDDDESGAAANLAEVDNGITVQESPKHSEVSRRGSVHQSLERINGFSLPHTLQGSQSLQEHIQERRQSCCRSGPYKVTSNCFMLKTLRLLEHSKQVEHHLITTDHAFAQDLDEQAVAAIKEAAASADSSYSTDYQARSEVPGQYGIPGRKDPADVAKDVQFLLHKSTFKYGGINLEACTFDHMQLYGHNIFPSMIRLEYFMTKGTANVLAFQDIIKHRRISPATIALAATVIEHALMEYSQGTHHKTDFTESARSHYLFHLSSYTKIAQGARCWAEQFERKLFDLILNQSNKSFLLEVDADDLPDVDMTALATTAEEESHNTAITNTAT</sequence>
<dbReference type="OrthoDB" id="2790754at2759"/>
<proteinExistence type="predicted"/>
<accession>V2WUT0</accession>
<evidence type="ECO:0000313" key="3">
    <source>
        <dbReference type="EMBL" id="ESK83970.1"/>
    </source>
</evidence>
<feature type="region of interest" description="Disordered" evidence="1">
    <location>
        <begin position="1"/>
        <end position="111"/>
    </location>
</feature>
<dbReference type="HOGENOM" id="CLU_683505_0_0_1"/>
<dbReference type="Pfam" id="PF20149">
    <property type="entry name" value="DUF6532"/>
    <property type="match status" value="1"/>
</dbReference>
<reference evidence="3 4" key="1">
    <citation type="journal article" date="2014" name="BMC Genomics">
        <title>Genome and secretome analysis of the hemibiotrophic fungal pathogen, Moniliophthora roreri, which causes frosty pod rot disease of cacao: mechanisms of the biotrophic and necrotrophic phases.</title>
        <authorList>
            <person name="Meinhardt L.W."/>
            <person name="Costa G.G.L."/>
            <person name="Thomazella D.P.T."/>
            <person name="Teixeira P.J.P.L."/>
            <person name="Carazzolle M.F."/>
            <person name="Schuster S.C."/>
            <person name="Carlson J.E."/>
            <person name="Guiltinan M.J."/>
            <person name="Mieczkowski P."/>
            <person name="Farmer A."/>
            <person name="Ramaraj T."/>
            <person name="Crozier J."/>
            <person name="Davis R.E."/>
            <person name="Shao J."/>
            <person name="Melnick R.L."/>
            <person name="Pereira G.A.G."/>
            <person name="Bailey B.A."/>
        </authorList>
    </citation>
    <scope>NUCLEOTIDE SEQUENCE [LARGE SCALE GENOMIC DNA]</scope>
    <source>
        <strain evidence="3 4">MCA 2997</strain>
    </source>
</reference>
<comment type="caution">
    <text evidence="3">The sequence shown here is derived from an EMBL/GenBank/DDBJ whole genome shotgun (WGS) entry which is preliminary data.</text>
</comment>
<dbReference type="KEGG" id="mrr:Moror_7501"/>
<keyword evidence="4" id="KW-1185">Reference proteome</keyword>
<dbReference type="InterPro" id="IPR045341">
    <property type="entry name" value="DUF6532"/>
</dbReference>
<evidence type="ECO:0000313" key="4">
    <source>
        <dbReference type="Proteomes" id="UP000017559"/>
    </source>
</evidence>
<dbReference type="STRING" id="1381753.V2WUT0"/>
<protein>
    <recommendedName>
        <fullName evidence="2">DUF6532 domain-containing protein</fullName>
    </recommendedName>
</protein>
<evidence type="ECO:0000256" key="1">
    <source>
        <dbReference type="SAM" id="MobiDB-lite"/>
    </source>
</evidence>